<gene>
    <name evidence="4" type="ORF">HMPREF0620_0735</name>
</gene>
<protein>
    <recommendedName>
        <fullName evidence="6">TerB-C domain-containing protein</fullName>
    </recommendedName>
</protein>
<evidence type="ECO:0000313" key="4">
    <source>
        <dbReference type="EMBL" id="EFT83730.1"/>
    </source>
</evidence>
<dbReference type="RefSeq" id="WP_006290376.1">
    <property type="nucleotide sequence ID" value="NZ_AP012333.1"/>
</dbReference>
<dbReference type="InterPro" id="IPR025266">
    <property type="entry name" value="TerB_N"/>
</dbReference>
<dbReference type="PATRIC" id="fig|864564.6.peg.978"/>
<dbReference type="Pfam" id="PF15615">
    <property type="entry name" value="TerB_C"/>
    <property type="match status" value="1"/>
</dbReference>
<feature type="domain" description="TerB-C" evidence="3">
    <location>
        <begin position="430"/>
        <end position="572"/>
    </location>
</feature>
<dbReference type="Proteomes" id="UP000004946">
    <property type="component" value="Chromosome"/>
</dbReference>
<evidence type="ECO:0000259" key="3">
    <source>
        <dbReference type="Pfam" id="PF15615"/>
    </source>
</evidence>
<comment type="caution">
    <text evidence="4">The sequence shown here is derived from an EMBL/GenBank/DDBJ whole genome shotgun (WGS) entry which is preliminary data.</text>
</comment>
<evidence type="ECO:0000259" key="2">
    <source>
        <dbReference type="Pfam" id="PF13208"/>
    </source>
</evidence>
<dbReference type="InterPro" id="IPR028932">
    <property type="entry name" value="TerB-C"/>
</dbReference>
<evidence type="ECO:0008006" key="6">
    <source>
        <dbReference type="Google" id="ProtNLM"/>
    </source>
</evidence>
<feature type="region of interest" description="Disordered" evidence="1">
    <location>
        <begin position="1"/>
        <end position="49"/>
    </location>
</feature>
<dbReference type="eggNOG" id="ENOG502ZCFF">
    <property type="taxonomic scope" value="Bacteria"/>
</dbReference>
<keyword evidence="5" id="KW-1185">Reference proteome</keyword>
<dbReference type="HOGENOM" id="CLU_025050_0_0_11"/>
<dbReference type="Pfam" id="PF13208">
    <property type="entry name" value="TerB_N"/>
    <property type="match status" value="1"/>
</dbReference>
<accession>E6K1P9</accession>
<proteinExistence type="predicted"/>
<dbReference type="AlphaFoldDB" id="E6K1P9"/>
<organism evidence="4 5">
    <name type="scientific">Parascardovia denticolens DSM 10105 = JCM 12538</name>
    <dbReference type="NCBI Taxonomy" id="864564"/>
    <lineage>
        <taxon>Bacteria</taxon>
        <taxon>Bacillati</taxon>
        <taxon>Actinomycetota</taxon>
        <taxon>Actinomycetes</taxon>
        <taxon>Bifidobacteriales</taxon>
        <taxon>Bifidobacteriaceae</taxon>
        <taxon>Parascardovia</taxon>
    </lineage>
</organism>
<evidence type="ECO:0000313" key="5">
    <source>
        <dbReference type="Proteomes" id="UP000004946"/>
    </source>
</evidence>
<name>E6K1P9_PARDN</name>
<feature type="domain" description="TerB N-terminal" evidence="2">
    <location>
        <begin position="93"/>
        <end position="328"/>
    </location>
</feature>
<reference evidence="4 5" key="1">
    <citation type="submission" date="2010-12" db="EMBL/GenBank/DDBJ databases">
        <authorList>
            <person name="Muzny D."/>
            <person name="Qin X."/>
            <person name="Buhay C."/>
            <person name="Dugan-Rocha S."/>
            <person name="Ding Y."/>
            <person name="Chen G."/>
            <person name="Hawes A."/>
            <person name="Holder M."/>
            <person name="Jhangiani S."/>
            <person name="Johnson A."/>
            <person name="Khan Z."/>
            <person name="Li Z."/>
            <person name="Liu W."/>
            <person name="Liu X."/>
            <person name="Perez L."/>
            <person name="Shen H."/>
            <person name="Wang Q."/>
            <person name="Watt J."/>
            <person name="Xi L."/>
            <person name="Xin Y."/>
            <person name="Zhou J."/>
            <person name="Deng J."/>
            <person name="Jiang H."/>
            <person name="Liu Y."/>
            <person name="Qu J."/>
            <person name="Song X.-Z."/>
            <person name="Zhang L."/>
            <person name="Villasana D."/>
            <person name="Johnson A."/>
            <person name="Liu J."/>
            <person name="Liyanage D."/>
            <person name="Lorensuhewa L."/>
            <person name="Robinson T."/>
            <person name="Song A."/>
            <person name="Song B.-B."/>
            <person name="Dinh H."/>
            <person name="Thornton R."/>
            <person name="Coyle M."/>
            <person name="Francisco L."/>
            <person name="Jackson L."/>
            <person name="Javaid M."/>
            <person name="Korchina V."/>
            <person name="Kovar C."/>
            <person name="Mata R."/>
            <person name="Mathew T."/>
            <person name="Ngo R."/>
            <person name="Nguyen L."/>
            <person name="Nguyen N."/>
            <person name="Okwuonu G."/>
            <person name="Ongeri F."/>
            <person name="Pham C."/>
            <person name="Simmons D."/>
            <person name="Wilczek-Boney K."/>
            <person name="Hale W."/>
            <person name="Jakkamsetti A."/>
            <person name="Pham P."/>
            <person name="Ruth R."/>
            <person name="San Lucas F."/>
            <person name="Warren J."/>
            <person name="Zhang J."/>
            <person name="Zhao Z."/>
            <person name="Zhou C."/>
            <person name="Zhu D."/>
            <person name="Lee S."/>
            <person name="Bess C."/>
            <person name="Blankenburg K."/>
            <person name="Forbes L."/>
            <person name="Fu Q."/>
            <person name="Gubbala S."/>
            <person name="Hirani K."/>
            <person name="Jayaseelan J.C."/>
            <person name="Lara F."/>
            <person name="Munidasa M."/>
            <person name="Palculict T."/>
            <person name="Patil S."/>
            <person name="Pu L.-L."/>
            <person name="Saada N."/>
            <person name="Tang L."/>
            <person name="Weissenberger G."/>
            <person name="Zhu Y."/>
            <person name="Hemphill L."/>
            <person name="Shang Y."/>
            <person name="Youmans B."/>
            <person name="Ayvaz T."/>
            <person name="Ross M."/>
            <person name="Santibanez J."/>
            <person name="Aqrawi P."/>
            <person name="Gross S."/>
            <person name="Joshi V."/>
            <person name="Fowler G."/>
            <person name="Nazareth L."/>
            <person name="Reid J."/>
            <person name="Worley K."/>
            <person name="Petrosino J."/>
            <person name="Highlander S."/>
            <person name="Gibbs R."/>
        </authorList>
    </citation>
    <scope>NUCLEOTIDE SEQUENCE [LARGE SCALE GENOMIC DNA]</scope>
    <source>
        <strain evidence="4 5">DSM 10105</strain>
    </source>
</reference>
<evidence type="ECO:0000256" key="1">
    <source>
        <dbReference type="SAM" id="MobiDB-lite"/>
    </source>
</evidence>
<sequence>MDKVMDSFSHGYYHDQPVPDRPTGRIDEVDSDSDTPPLPPTAGQEAPDLSSYYPHARSIADQNRQAATQDGSIGGFGGSDGVYHRSAGAYGRPIGRSQRSAAVEIPAKIQAMRSLEIQGGKWFKGFRTPEHIFYQEALLMADYEDDYLYPLPVFHQRPSYKSLSSPELRGYFGWRSRWRKGEKQAESTTFAQLYASELINLVGVGGVEEGYARLRELVDDYRALDPSAFFDANQLLKDFRLQYRSEGERENLGDDRPGPDEVWDGELFLVRDPDRHEDGELFSALAGLAAKDERALLDGAAREDEGLVQAVVARVWRGMADHYRRRRKSSLFDDYFGPRTVEPYFPFRRYLFYARKDGRTFDVDWDPLRLYRFHQGSWTVTSYPATRKKRGKVANLLTGLLALLARDDPSPSSSSLPRWISSLALEEKEAVLEERRRAQARRITIDFSRLDAIRQDSALTRDKLIVDEEEDIEEEEDAEDRQHELLTPDEVETFEEAVDSGGGKDEWGLTEEEDRYLRCLLAGEDLSWLSQEGLMESILVDSINDHLFEFFSDTVIEPDPQARIVDDYRRDLAEHYGLDG</sequence>
<dbReference type="KEGG" id="pdo:PSDT_0894"/>
<dbReference type="EMBL" id="AEON01000001">
    <property type="protein sequence ID" value="EFT83730.1"/>
    <property type="molecule type" value="Genomic_DNA"/>
</dbReference>